<reference evidence="1" key="1">
    <citation type="submission" date="2015-12" db="EMBL/GenBank/DDBJ databases">
        <title>Update maize B73 reference genome by single molecule sequencing technologies.</title>
        <authorList>
            <consortium name="Maize Genome Sequencing Project"/>
            <person name="Ware D."/>
        </authorList>
    </citation>
    <scope>NUCLEOTIDE SEQUENCE [LARGE SCALE GENOMIC DNA]</scope>
    <source>
        <tissue evidence="1">Seedling</tissue>
    </source>
</reference>
<accession>A0A1D6F620</accession>
<evidence type="ECO:0000313" key="1">
    <source>
        <dbReference type="EMBL" id="ONM26740.1"/>
    </source>
</evidence>
<dbReference type="AlphaFoldDB" id="A0A1D6F620"/>
<protein>
    <submittedName>
        <fullName evidence="1">Uncharacterized protein</fullName>
    </submittedName>
</protein>
<sequence length="85" mass="10025">MYRAPKRLTVDVGYRGVAEGIVQENIASAIRWFPLFTCHSLFLFSLKKWKTYCPFSSPLARWQLQLLILQLLQTWWPHLLICVCL</sequence>
<name>A0A1D6F620_MAIZE</name>
<gene>
    <name evidence="1" type="ORF">ZEAMMB73_Zm00001d007401</name>
</gene>
<organism evidence="1">
    <name type="scientific">Zea mays</name>
    <name type="common">Maize</name>
    <dbReference type="NCBI Taxonomy" id="4577"/>
    <lineage>
        <taxon>Eukaryota</taxon>
        <taxon>Viridiplantae</taxon>
        <taxon>Streptophyta</taxon>
        <taxon>Embryophyta</taxon>
        <taxon>Tracheophyta</taxon>
        <taxon>Spermatophyta</taxon>
        <taxon>Magnoliopsida</taxon>
        <taxon>Liliopsida</taxon>
        <taxon>Poales</taxon>
        <taxon>Poaceae</taxon>
        <taxon>PACMAD clade</taxon>
        <taxon>Panicoideae</taxon>
        <taxon>Andropogonodae</taxon>
        <taxon>Andropogoneae</taxon>
        <taxon>Tripsacinae</taxon>
        <taxon>Zea</taxon>
    </lineage>
</organism>
<proteinExistence type="predicted"/>
<dbReference type="EMBL" id="CM007648">
    <property type="protein sequence ID" value="ONM26740.1"/>
    <property type="molecule type" value="Genomic_DNA"/>
</dbReference>